<dbReference type="HOGENOM" id="CLU_2605462_0_0_1"/>
<sequence>MSPATLYSPDSPVPRSPPSSLDRELLKTRHDEATAPILAKSYVQTLLAFAKIPPLETTLHARQATLFQATAARLAEAFL</sequence>
<comment type="caution">
    <text evidence="2">The sequence shown here is derived from an EMBL/GenBank/DDBJ whole genome shotgun (WGS) entry which is preliminary data.</text>
</comment>
<keyword evidence="3" id="KW-1185">Reference proteome</keyword>
<gene>
    <name evidence="2" type="ORF">ACRE_091310</name>
</gene>
<dbReference type="Proteomes" id="UP000029964">
    <property type="component" value="Unassembled WGS sequence"/>
</dbReference>
<dbReference type="AlphaFoldDB" id="A0A086SSY0"/>
<reference evidence="3" key="1">
    <citation type="journal article" date="2014" name="Genome Announc.">
        <title>Genome sequence and annotation of Acremonium chrysogenum, producer of the beta-lactam antibiotic cephalosporin C.</title>
        <authorList>
            <person name="Terfehr D."/>
            <person name="Dahlmann T.A."/>
            <person name="Specht T."/>
            <person name="Zadra I."/>
            <person name="Kuernsteiner H."/>
            <person name="Kueck U."/>
        </authorList>
    </citation>
    <scope>NUCLEOTIDE SEQUENCE [LARGE SCALE GENOMIC DNA]</scope>
    <source>
        <strain evidence="3">ATCC 11550 / CBS 779.69 / DSM 880 / IAM 14645 / JCM 23072 / IMI 49137</strain>
    </source>
</reference>
<organism evidence="2 3">
    <name type="scientific">Hapsidospora chrysogenum (strain ATCC 11550 / CBS 779.69 / DSM 880 / IAM 14645 / JCM 23072 / IMI 49137)</name>
    <name type="common">Acremonium chrysogenum</name>
    <dbReference type="NCBI Taxonomy" id="857340"/>
    <lineage>
        <taxon>Eukaryota</taxon>
        <taxon>Fungi</taxon>
        <taxon>Dikarya</taxon>
        <taxon>Ascomycota</taxon>
        <taxon>Pezizomycotina</taxon>
        <taxon>Sordariomycetes</taxon>
        <taxon>Hypocreomycetidae</taxon>
        <taxon>Hypocreales</taxon>
        <taxon>Bionectriaceae</taxon>
        <taxon>Hapsidospora</taxon>
    </lineage>
</organism>
<evidence type="ECO:0000256" key="1">
    <source>
        <dbReference type="SAM" id="MobiDB-lite"/>
    </source>
</evidence>
<dbReference type="EMBL" id="JPKY01000432">
    <property type="protein sequence ID" value="KFH40212.1"/>
    <property type="molecule type" value="Genomic_DNA"/>
</dbReference>
<accession>A0A086SSY0</accession>
<name>A0A086SSY0_HAPC1</name>
<feature type="region of interest" description="Disordered" evidence="1">
    <location>
        <begin position="1"/>
        <end position="22"/>
    </location>
</feature>
<evidence type="ECO:0000313" key="2">
    <source>
        <dbReference type="EMBL" id="KFH40212.1"/>
    </source>
</evidence>
<proteinExistence type="predicted"/>
<evidence type="ECO:0000313" key="3">
    <source>
        <dbReference type="Proteomes" id="UP000029964"/>
    </source>
</evidence>
<protein>
    <submittedName>
        <fullName evidence="2">Uncharacterized protein</fullName>
    </submittedName>
</protein>